<dbReference type="EMBL" id="VIWV01000002">
    <property type="protein sequence ID" value="TWF74032.1"/>
    <property type="molecule type" value="Genomic_DNA"/>
</dbReference>
<evidence type="ECO:0000256" key="7">
    <source>
        <dbReference type="SAM" id="MobiDB-lite"/>
    </source>
</evidence>
<dbReference type="Proteomes" id="UP000316603">
    <property type="component" value="Unassembled WGS sequence"/>
</dbReference>
<dbReference type="PROSITE" id="PS51402">
    <property type="entry name" value="CATALASE_3"/>
    <property type="match status" value="1"/>
</dbReference>
<dbReference type="InterPro" id="IPR020835">
    <property type="entry name" value="Catalase_sf"/>
</dbReference>
<comment type="similarity">
    <text evidence="1">Belongs to the catalase family.</text>
</comment>
<evidence type="ECO:0000256" key="3">
    <source>
        <dbReference type="ARBA" id="ARBA00022617"/>
    </source>
</evidence>
<feature type="domain" description="Catalase core" evidence="8">
    <location>
        <begin position="7"/>
        <end position="276"/>
    </location>
</feature>
<dbReference type="Gene3D" id="2.40.180.10">
    <property type="entry name" value="Catalase core domain"/>
    <property type="match status" value="2"/>
</dbReference>
<dbReference type="GO" id="GO:0042542">
    <property type="term" value="P:response to hydrogen peroxide"/>
    <property type="evidence" value="ECO:0007669"/>
    <property type="project" value="TreeGrafter"/>
</dbReference>
<dbReference type="RefSeq" id="WP_145872349.1">
    <property type="nucleotide sequence ID" value="NZ_BNCE01000037.1"/>
</dbReference>
<dbReference type="GO" id="GO:0042744">
    <property type="term" value="P:hydrogen peroxide catabolic process"/>
    <property type="evidence" value="ECO:0007669"/>
    <property type="project" value="TreeGrafter"/>
</dbReference>
<evidence type="ECO:0000256" key="1">
    <source>
        <dbReference type="ARBA" id="ARBA00005329"/>
    </source>
</evidence>
<evidence type="ECO:0000259" key="8">
    <source>
        <dbReference type="SMART" id="SM01060"/>
    </source>
</evidence>
<dbReference type="GO" id="GO:0046872">
    <property type="term" value="F:metal ion binding"/>
    <property type="evidence" value="ECO:0007669"/>
    <property type="project" value="UniProtKB-KW"/>
</dbReference>
<evidence type="ECO:0000313" key="9">
    <source>
        <dbReference type="EMBL" id="TWF74032.1"/>
    </source>
</evidence>
<dbReference type="GO" id="GO:0020037">
    <property type="term" value="F:heme binding"/>
    <property type="evidence" value="ECO:0007669"/>
    <property type="project" value="InterPro"/>
</dbReference>
<dbReference type="AlphaFoldDB" id="A0A561SGN7"/>
<sequence length="321" mass="33964">MTQGPLTTRAGVPVTDDQHREPAGGGTLVLVHDQLRVERWMPGRAVRVRGAGARGTFRVTADVTRYTRAGFLSETGKETEVFLRFSAACRRGPADTAGDLPVVTVRLCTEEGDHDLVGNNDPYTYQWDNEAGQAFWVKYHFRTGRSTHNPTTDGAGVLADEGTGSRRRDPREATERGGPLPWTVGVQIMPMTDCVGPFDLARAWPRADYPVIEIGELELGCPPDTAAGAGRPTIGPARSVPCAGPAPGGTPRGRLIAFGGVRGASGQEPGGSGGPARVVRPLWQALTPETGETAAPVRDGGRGLVRADGSCRPVPRDGRSA</sequence>
<keyword evidence="10" id="KW-1185">Reference proteome</keyword>
<dbReference type="InterPro" id="IPR011614">
    <property type="entry name" value="Catalase_core"/>
</dbReference>
<keyword evidence="3" id="KW-0349">Heme</keyword>
<dbReference type="GO" id="GO:0005737">
    <property type="term" value="C:cytoplasm"/>
    <property type="evidence" value="ECO:0007669"/>
    <property type="project" value="TreeGrafter"/>
</dbReference>
<gene>
    <name evidence="9" type="ORF">FHX78_1264</name>
</gene>
<evidence type="ECO:0000256" key="4">
    <source>
        <dbReference type="ARBA" id="ARBA00022723"/>
    </source>
</evidence>
<evidence type="ECO:0000313" key="10">
    <source>
        <dbReference type="Proteomes" id="UP000316603"/>
    </source>
</evidence>
<proteinExistence type="inferred from homology"/>
<dbReference type="PANTHER" id="PTHR11465">
    <property type="entry name" value="CATALASE"/>
    <property type="match status" value="1"/>
</dbReference>
<dbReference type="SMART" id="SM01060">
    <property type="entry name" value="Catalase"/>
    <property type="match status" value="1"/>
</dbReference>
<keyword evidence="2" id="KW-0575">Peroxidase</keyword>
<protein>
    <submittedName>
        <fullName evidence="9">Catalase</fullName>
    </submittedName>
</protein>
<dbReference type="SUPFAM" id="SSF56634">
    <property type="entry name" value="Heme-dependent catalase-like"/>
    <property type="match status" value="1"/>
</dbReference>
<evidence type="ECO:0000256" key="2">
    <source>
        <dbReference type="ARBA" id="ARBA00022559"/>
    </source>
</evidence>
<reference evidence="9 10" key="1">
    <citation type="submission" date="2019-06" db="EMBL/GenBank/DDBJ databases">
        <title>Sequencing the genomes of 1000 actinobacteria strains.</title>
        <authorList>
            <person name="Klenk H.-P."/>
        </authorList>
    </citation>
    <scope>NUCLEOTIDE SEQUENCE [LARGE SCALE GENOMIC DNA]</scope>
    <source>
        <strain evidence="9 10">DSM 41695</strain>
    </source>
</reference>
<name>A0A561SGN7_9ACTN</name>
<evidence type="ECO:0000256" key="6">
    <source>
        <dbReference type="ARBA" id="ARBA00023004"/>
    </source>
</evidence>
<dbReference type="PANTHER" id="PTHR11465:SF9">
    <property type="entry name" value="CATALASE"/>
    <property type="match status" value="1"/>
</dbReference>
<keyword evidence="4" id="KW-0479">Metal-binding</keyword>
<keyword evidence="6" id="KW-0408">Iron</keyword>
<accession>A0A561SGN7</accession>
<evidence type="ECO:0000256" key="5">
    <source>
        <dbReference type="ARBA" id="ARBA00023002"/>
    </source>
</evidence>
<comment type="caution">
    <text evidence="9">The sequence shown here is derived from an EMBL/GenBank/DDBJ whole genome shotgun (WGS) entry which is preliminary data.</text>
</comment>
<feature type="region of interest" description="Disordered" evidence="7">
    <location>
        <begin position="288"/>
        <end position="321"/>
    </location>
</feature>
<dbReference type="InterPro" id="IPR018028">
    <property type="entry name" value="Catalase"/>
</dbReference>
<organism evidence="9 10">
    <name type="scientific">Streptomyces capillispiralis</name>
    <dbReference type="NCBI Taxonomy" id="68182"/>
    <lineage>
        <taxon>Bacteria</taxon>
        <taxon>Bacillati</taxon>
        <taxon>Actinomycetota</taxon>
        <taxon>Actinomycetes</taxon>
        <taxon>Kitasatosporales</taxon>
        <taxon>Streptomycetaceae</taxon>
        <taxon>Streptomyces</taxon>
    </lineage>
</organism>
<feature type="compositionally biased region" description="Basic and acidic residues" evidence="7">
    <location>
        <begin position="163"/>
        <end position="175"/>
    </location>
</feature>
<keyword evidence="5" id="KW-0560">Oxidoreductase</keyword>
<feature type="region of interest" description="Disordered" evidence="7">
    <location>
        <begin position="1"/>
        <end position="25"/>
    </location>
</feature>
<dbReference type="PRINTS" id="PR00067">
    <property type="entry name" value="CATALASE"/>
</dbReference>
<dbReference type="Pfam" id="PF00199">
    <property type="entry name" value="Catalase"/>
    <property type="match status" value="2"/>
</dbReference>
<feature type="region of interest" description="Disordered" evidence="7">
    <location>
        <begin position="147"/>
        <end position="181"/>
    </location>
</feature>
<dbReference type="GO" id="GO:0004096">
    <property type="term" value="F:catalase activity"/>
    <property type="evidence" value="ECO:0007669"/>
    <property type="project" value="InterPro"/>
</dbReference>
<dbReference type="OrthoDB" id="3169619at2"/>